<protein>
    <submittedName>
        <fullName evidence="2">Uncharacterized protein</fullName>
    </submittedName>
</protein>
<name>A0A6M3ZCJ7_BACSU</name>
<dbReference type="AlphaFoldDB" id="A0A6M3ZCJ7"/>
<evidence type="ECO:0000313" key="1">
    <source>
        <dbReference type="EMBL" id="QJP88496.1"/>
    </source>
</evidence>
<reference evidence="2" key="1">
    <citation type="submission" date="2020-04" db="EMBL/GenBank/DDBJ databases">
        <title>Phage recombination drives evolution of spore-forming Bacilli.</title>
        <authorList>
            <person name="Dragos A."/>
            <person name="Kovacs A.T."/>
        </authorList>
    </citation>
    <scope>NUCLEOTIDE SEQUENCE</scope>
    <source>
        <strain evidence="2">168</strain>
    </source>
</reference>
<organism evidence="2">
    <name type="scientific">Bacillus subtilis (strain 168)</name>
    <dbReference type="NCBI Taxonomy" id="224308"/>
    <lineage>
        <taxon>Bacteria</taxon>
        <taxon>Bacillati</taxon>
        <taxon>Bacillota</taxon>
        <taxon>Bacilli</taxon>
        <taxon>Bacillales</taxon>
        <taxon>Bacillaceae</taxon>
        <taxon>Bacillus</taxon>
    </lineage>
</organism>
<dbReference type="RefSeq" id="WP_032721835.1">
    <property type="nucleotide sequence ID" value="NZ_CP051860.2"/>
</dbReference>
<accession>A0A6M3ZCJ7</accession>
<gene>
    <name evidence="1" type="ORF">HIR78_10835</name>
    <name evidence="2" type="ORF">HIR78_11735</name>
</gene>
<dbReference type="EMBL" id="CP052842">
    <property type="protein sequence ID" value="QJP88656.1"/>
    <property type="molecule type" value="Genomic_DNA"/>
</dbReference>
<dbReference type="EMBL" id="CP052842">
    <property type="protein sequence ID" value="QJP88496.1"/>
    <property type="molecule type" value="Genomic_DNA"/>
</dbReference>
<sequence>MKANINGIEFEGTPEEINELINLHGYKNMLQDDLLMRNFEQLSRVNRSRPTNLFKVGDYDFHDSPKCLIIT</sequence>
<evidence type="ECO:0000313" key="2">
    <source>
        <dbReference type="EMBL" id="QJP88656.1"/>
    </source>
</evidence>
<proteinExistence type="predicted"/>